<dbReference type="InterPro" id="IPR027417">
    <property type="entry name" value="P-loop_NTPase"/>
</dbReference>
<gene>
    <name evidence="2" type="ordered locus">ECL_03707</name>
</gene>
<proteinExistence type="predicted"/>
<name>A0A0H3CPV9_ENTCC</name>
<dbReference type="InterPro" id="IPR006073">
    <property type="entry name" value="GTP-bd"/>
</dbReference>
<dbReference type="Proteomes" id="UP000002363">
    <property type="component" value="Chromosome"/>
</dbReference>
<reference evidence="2 3" key="1">
    <citation type="journal article" date="2010" name="J. Bacteriol.">
        <title>Complete genome sequence of Enterobacter cloacae subsp. cloacae type strain ATCC 13047.</title>
        <authorList>
            <person name="Ren Y."/>
            <person name="Ren Y."/>
            <person name="Zhou Z."/>
            <person name="Guo X."/>
            <person name="Li Y."/>
            <person name="Feng L."/>
            <person name="Wang L."/>
        </authorList>
    </citation>
    <scope>NUCLEOTIDE SEQUENCE [LARGE SCALE GENOMIC DNA]</scope>
    <source>
        <strain evidence="3">ATCC 13047 / DSM 30054 / NBRC 13535 / NCTC 10005 / WDCM 00083 / NCDC 279-56</strain>
    </source>
</reference>
<dbReference type="EnsemblBacteria" id="ADF63241">
    <property type="protein sequence ID" value="ADF63241"/>
    <property type="gene ID" value="ECL_03707"/>
</dbReference>
<dbReference type="PATRIC" id="fig|716541.4.peg.3869"/>
<dbReference type="SUPFAM" id="SSF52540">
    <property type="entry name" value="P-loop containing nucleoside triphosphate hydrolases"/>
    <property type="match status" value="1"/>
</dbReference>
<dbReference type="PANTHER" id="PTHR42714:SF2">
    <property type="entry name" value="TRNA MODIFICATION GTPASE GTPBP3, MITOCHONDRIAL"/>
    <property type="match status" value="1"/>
</dbReference>
<organism evidence="2 3">
    <name type="scientific">Enterobacter cloacae subsp. cloacae (strain ATCC 13047 / DSM 30054 / NBRC 13535 / NCTC 10005 / WDCM 00083 / NCDC 279-56)</name>
    <dbReference type="NCBI Taxonomy" id="716541"/>
    <lineage>
        <taxon>Bacteria</taxon>
        <taxon>Pseudomonadati</taxon>
        <taxon>Pseudomonadota</taxon>
        <taxon>Gammaproteobacteria</taxon>
        <taxon>Enterobacterales</taxon>
        <taxon>Enterobacteriaceae</taxon>
        <taxon>Enterobacter</taxon>
        <taxon>Enterobacter cloacae complex</taxon>
    </lineage>
</organism>
<dbReference type="Pfam" id="PF01926">
    <property type="entry name" value="MMR_HSR1"/>
    <property type="match status" value="1"/>
</dbReference>
<dbReference type="CDD" id="cd11383">
    <property type="entry name" value="YfjP"/>
    <property type="match status" value="1"/>
</dbReference>
<dbReference type="GO" id="GO:0030488">
    <property type="term" value="P:tRNA methylation"/>
    <property type="evidence" value="ECO:0007669"/>
    <property type="project" value="TreeGrafter"/>
</dbReference>
<dbReference type="eggNOG" id="COG3596">
    <property type="taxonomic scope" value="Bacteria"/>
</dbReference>
<dbReference type="GO" id="GO:0002098">
    <property type="term" value="P:tRNA wobble uridine modification"/>
    <property type="evidence" value="ECO:0007669"/>
    <property type="project" value="TreeGrafter"/>
</dbReference>
<dbReference type="STRING" id="716541.ECL_03707"/>
<dbReference type="HOGENOM" id="CLU_059925_0_0_6"/>
<evidence type="ECO:0000259" key="1">
    <source>
        <dbReference type="Pfam" id="PF01926"/>
    </source>
</evidence>
<dbReference type="GeneID" id="57347921"/>
<dbReference type="Gene3D" id="3.40.50.300">
    <property type="entry name" value="P-loop containing nucleotide triphosphate hydrolases"/>
    <property type="match status" value="1"/>
</dbReference>
<protein>
    <submittedName>
        <fullName evidence="2">Predicted GTPase</fullName>
    </submittedName>
</protein>
<keyword evidence="3" id="KW-1185">Reference proteome</keyword>
<dbReference type="RefSeq" id="WP_007869717.1">
    <property type="nucleotide sequence ID" value="NC_014121.1"/>
</dbReference>
<dbReference type="PANTHER" id="PTHR42714">
    <property type="entry name" value="TRNA MODIFICATION GTPASE GTPBP3"/>
    <property type="match status" value="1"/>
</dbReference>
<dbReference type="EMBL" id="CP001918">
    <property type="protein sequence ID" value="ADF63241.1"/>
    <property type="molecule type" value="Genomic_DNA"/>
</dbReference>
<accession>A0A0H3CPV9</accession>
<sequence>MKCNKELNQLYSPLSLLPSNVAEEVTKRLHDIIHYQPIIGIMGKTGAGKSSLCNALFRSTVSAVSHTTACTREPQRFTLQAGERQVTLIDLPGVGESPERDEEYQALYQRIWPELDLVLWLIKADDRALTPDCDFYFRMLSPGSAGRDKVLFVLTQADKIEPSREWSGFLNQPSEQQLKHLKEKQRAVCSLFNHPALPVITVSAATGWHLPELVEVLFRSLPARASSAVSSVIRPQYRTQKIEAQAQQDFGDTVSDVMTHTLSELSLPSAVNAVVSTVISAVVSVARSVWRFFF</sequence>
<dbReference type="GO" id="GO:0005829">
    <property type="term" value="C:cytosol"/>
    <property type="evidence" value="ECO:0007669"/>
    <property type="project" value="TreeGrafter"/>
</dbReference>
<dbReference type="AlphaFoldDB" id="A0A0H3CPV9"/>
<evidence type="ECO:0000313" key="2">
    <source>
        <dbReference type="EMBL" id="ADF63241.1"/>
    </source>
</evidence>
<feature type="domain" description="G" evidence="1">
    <location>
        <begin position="39"/>
        <end position="126"/>
    </location>
</feature>
<dbReference type="OrthoDB" id="9779790at2"/>
<evidence type="ECO:0000313" key="3">
    <source>
        <dbReference type="Proteomes" id="UP000002363"/>
    </source>
</evidence>
<dbReference type="GO" id="GO:0005525">
    <property type="term" value="F:GTP binding"/>
    <property type="evidence" value="ECO:0007669"/>
    <property type="project" value="InterPro"/>
</dbReference>
<dbReference type="KEGG" id="enc:ECL_03707"/>